<comment type="caution">
    <text evidence="2">The sequence shown here is derived from an EMBL/GenBank/DDBJ whole genome shotgun (WGS) entry which is preliminary data.</text>
</comment>
<dbReference type="Gene3D" id="3.40.30.10">
    <property type="entry name" value="Glutaredoxin"/>
    <property type="match status" value="1"/>
</dbReference>
<proteinExistence type="predicted"/>
<dbReference type="InterPro" id="IPR036249">
    <property type="entry name" value="Thioredoxin-like_sf"/>
</dbReference>
<gene>
    <name evidence="2" type="ORF">EV678_1184</name>
</gene>
<organism evidence="2 3">
    <name type="scientific">Azospira oryzae</name>
    <dbReference type="NCBI Taxonomy" id="146939"/>
    <lineage>
        <taxon>Bacteria</taxon>
        <taxon>Pseudomonadati</taxon>
        <taxon>Pseudomonadota</taxon>
        <taxon>Betaproteobacteria</taxon>
        <taxon>Rhodocyclales</taxon>
        <taxon>Rhodocyclaceae</taxon>
        <taxon>Azospira</taxon>
    </lineage>
</organism>
<protein>
    <recommendedName>
        <fullName evidence="1">DSBA-like thioredoxin domain-containing protein</fullName>
    </recommendedName>
</protein>
<dbReference type="Proteomes" id="UP000292136">
    <property type="component" value="Unassembled WGS sequence"/>
</dbReference>
<keyword evidence="3" id="KW-1185">Reference proteome</keyword>
<evidence type="ECO:0000313" key="2">
    <source>
        <dbReference type="EMBL" id="RZT90370.1"/>
    </source>
</evidence>
<evidence type="ECO:0000259" key="1">
    <source>
        <dbReference type="Pfam" id="PF01323"/>
    </source>
</evidence>
<dbReference type="EMBL" id="SHKM01000001">
    <property type="protein sequence ID" value="RZT90370.1"/>
    <property type="molecule type" value="Genomic_DNA"/>
</dbReference>
<accession>A0ABY0IU31</accession>
<dbReference type="InterPro" id="IPR001853">
    <property type="entry name" value="DSBA-like_thioredoxin_dom"/>
</dbReference>
<dbReference type="PANTHER" id="PTHR13887:SF51">
    <property type="entry name" value="DSBA FAMILY PROTEIN"/>
    <property type="match status" value="1"/>
</dbReference>
<dbReference type="CDD" id="cd03025">
    <property type="entry name" value="DsbA_FrnE_like"/>
    <property type="match status" value="1"/>
</dbReference>
<dbReference type="RefSeq" id="WP_014238183.1">
    <property type="nucleotide sequence ID" value="NZ_SHKM01000001.1"/>
</dbReference>
<feature type="domain" description="DSBA-like thioredoxin" evidence="1">
    <location>
        <begin position="10"/>
        <end position="189"/>
    </location>
</feature>
<evidence type="ECO:0000313" key="3">
    <source>
        <dbReference type="Proteomes" id="UP000292136"/>
    </source>
</evidence>
<dbReference type="PANTHER" id="PTHR13887">
    <property type="entry name" value="GLUTATHIONE S-TRANSFERASE KAPPA"/>
    <property type="match status" value="1"/>
</dbReference>
<dbReference type="SUPFAM" id="SSF52833">
    <property type="entry name" value="Thioredoxin-like"/>
    <property type="match status" value="1"/>
</dbReference>
<name>A0ABY0IU31_9RHOO</name>
<dbReference type="Pfam" id="PF01323">
    <property type="entry name" value="DSBA"/>
    <property type="match status" value="1"/>
</dbReference>
<reference evidence="2 3" key="1">
    <citation type="submission" date="2019-02" db="EMBL/GenBank/DDBJ databases">
        <title>Genomic Encyclopedia of Type Strains, Phase IV (KMG-IV): sequencing the most valuable type-strain genomes for metagenomic binning, comparative biology and taxonomic classification.</title>
        <authorList>
            <person name="Goeker M."/>
        </authorList>
    </citation>
    <scope>NUCLEOTIDE SEQUENCE [LARGE SCALE GENOMIC DNA]</scope>
    <source>
        <strain evidence="2 3">DSM 21223</strain>
    </source>
</reference>
<sequence length="218" mass="23427">MTAPILHYLYDPLCGWCYGAAPLVRAARDVLPVRPRSGGMMAGARRQAVTPQLRAYVQPHDQRIAQLSGQPFGPAYTDGLLRDNGAVFDSEPPTAAMLAAEQLAGRGLDMLARLQVAHYEEGRRIAEPSVLVELAASLGLDAAAFAETLTQLSGEAVQAHFRDTREFMARVGAQGFPTFVLETAEGLQSIDVSAYLGHPQAFQERLRQRAGPPAGSAD</sequence>